<comment type="caution">
    <text evidence="1">The sequence shown here is derived from an EMBL/GenBank/DDBJ whole genome shotgun (WGS) entry which is preliminary data.</text>
</comment>
<dbReference type="AlphaFoldDB" id="A0A1Y1VK35"/>
<organism evidence="1 2">
    <name type="scientific">Piromyces finnis</name>
    <dbReference type="NCBI Taxonomy" id="1754191"/>
    <lineage>
        <taxon>Eukaryota</taxon>
        <taxon>Fungi</taxon>
        <taxon>Fungi incertae sedis</taxon>
        <taxon>Chytridiomycota</taxon>
        <taxon>Chytridiomycota incertae sedis</taxon>
        <taxon>Neocallimastigomycetes</taxon>
        <taxon>Neocallimastigales</taxon>
        <taxon>Neocallimastigaceae</taxon>
        <taxon>Piromyces</taxon>
    </lineage>
</organism>
<gene>
    <name evidence="1" type="ORF">BCR36DRAFT_408921</name>
</gene>
<keyword evidence="2" id="KW-1185">Reference proteome</keyword>
<dbReference type="Proteomes" id="UP000193719">
    <property type="component" value="Unassembled WGS sequence"/>
</dbReference>
<evidence type="ECO:0000313" key="1">
    <source>
        <dbReference type="EMBL" id="ORX58405.1"/>
    </source>
</evidence>
<reference evidence="1 2" key="2">
    <citation type="submission" date="2016-08" db="EMBL/GenBank/DDBJ databases">
        <title>Pervasive Adenine N6-methylation of Active Genes in Fungi.</title>
        <authorList>
            <consortium name="DOE Joint Genome Institute"/>
            <person name="Mondo S.J."/>
            <person name="Dannebaum R.O."/>
            <person name="Kuo R.C."/>
            <person name="Labutti K."/>
            <person name="Haridas S."/>
            <person name="Kuo A."/>
            <person name="Salamov A."/>
            <person name="Ahrendt S.R."/>
            <person name="Lipzen A."/>
            <person name="Sullivan W."/>
            <person name="Andreopoulos W.B."/>
            <person name="Clum A."/>
            <person name="Lindquist E."/>
            <person name="Daum C."/>
            <person name="Ramamoorthy G.K."/>
            <person name="Gryganskyi A."/>
            <person name="Culley D."/>
            <person name="Magnuson J.K."/>
            <person name="James T.Y."/>
            <person name="O'Malley M.A."/>
            <person name="Stajich J.E."/>
            <person name="Spatafora J.W."/>
            <person name="Visel A."/>
            <person name="Grigoriev I.V."/>
        </authorList>
    </citation>
    <scope>NUCLEOTIDE SEQUENCE [LARGE SCALE GENOMIC DNA]</scope>
    <source>
        <strain evidence="2">finn</strain>
    </source>
</reference>
<dbReference type="EMBL" id="MCFH01000004">
    <property type="protein sequence ID" value="ORX58405.1"/>
    <property type="molecule type" value="Genomic_DNA"/>
</dbReference>
<reference evidence="1 2" key="1">
    <citation type="submission" date="2016-08" db="EMBL/GenBank/DDBJ databases">
        <title>Genomes of anaerobic fungi encode conserved fungal cellulosomes for biomass hydrolysis.</title>
        <authorList>
            <consortium name="DOE Joint Genome Institute"/>
            <person name="Haitjema C.H."/>
            <person name="Gilmore S.P."/>
            <person name="Henske J.K."/>
            <person name="Solomon K.V."/>
            <person name="De Groot R."/>
            <person name="Kuo A."/>
            <person name="Mondo S.J."/>
            <person name="Salamov A.A."/>
            <person name="Labutti K."/>
            <person name="Zhao Z."/>
            <person name="Chiniquy J."/>
            <person name="Barry K."/>
            <person name="Brewer H.M."/>
            <person name="Purvine S.O."/>
            <person name="Wright A.T."/>
            <person name="Boxma B."/>
            <person name="Van Alen T."/>
            <person name="Hackstein J.H."/>
            <person name="Baker S.E."/>
            <person name="Grigoriev I.V."/>
            <person name="O'Malley M.A."/>
        </authorList>
    </citation>
    <scope>NUCLEOTIDE SEQUENCE [LARGE SCALE GENOMIC DNA]</scope>
    <source>
        <strain evidence="2">finn</strain>
    </source>
</reference>
<accession>A0A1Y1VK35</accession>
<proteinExistence type="predicted"/>
<sequence>MTLYCMKSSKCKQYISNDKVSFNGITYNSQNNDKTVINHSLIITDDESKVTFDAFTLNEVDNEYKLDELNNSEELNILNKNGDNNNINKIKVNSNEYIKSYGIGLMAACRYDIEKVDGTKLTPNE</sequence>
<dbReference type="OrthoDB" id="10639785at2759"/>
<name>A0A1Y1VK35_9FUNG</name>
<evidence type="ECO:0000313" key="2">
    <source>
        <dbReference type="Proteomes" id="UP000193719"/>
    </source>
</evidence>
<protein>
    <submittedName>
        <fullName evidence="1">Uncharacterized protein</fullName>
    </submittedName>
</protein>